<accession>A0ABZ1YUB4</accession>
<proteinExistence type="predicted"/>
<evidence type="ECO:0000313" key="1">
    <source>
        <dbReference type="EMBL" id="WUV46708.1"/>
    </source>
</evidence>
<evidence type="ECO:0000313" key="2">
    <source>
        <dbReference type="Proteomes" id="UP001432062"/>
    </source>
</evidence>
<sequence length="190" mass="20945">MPAPAFAVSAYTNSTDYGSAYTLFASDDAPIRGQVFADMAEHHPVIDQVTETRPMVVLRFFGLLVQDERLGNPRVTARFEPGTTGRGATALVRLGEPGYLNVHLGYPLATADADIRELVSDTVTEITGEFLTDDRAARYQHWAAEQRRQNAARALEAIQSLEQLAFHRHAAARADVDASWALVQALRQQH</sequence>
<keyword evidence="2" id="KW-1185">Reference proteome</keyword>
<reference evidence="1" key="1">
    <citation type="submission" date="2022-10" db="EMBL/GenBank/DDBJ databases">
        <title>The complete genomes of actinobacterial strains from the NBC collection.</title>
        <authorList>
            <person name="Joergensen T.S."/>
            <person name="Alvarez Arevalo M."/>
            <person name="Sterndorff E.B."/>
            <person name="Faurdal D."/>
            <person name="Vuksanovic O."/>
            <person name="Mourched A.-S."/>
            <person name="Charusanti P."/>
            <person name="Shaw S."/>
            <person name="Blin K."/>
            <person name="Weber T."/>
        </authorList>
    </citation>
    <scope>NUCLEOTIDE SEQUENCE</scope>
    <source>
        <strain evidence="1">NBC_01482</strain>
    </source>
</reference>
<name>A0ABZ1YUB4_9NOCA</name>
<gene>
    <name evidence="1" type="ORF">OG563_00135</name>
</gene>
<protein>
    <submittedName>
        <fullName evidence="1">Uncharacterized protein</fullName>
    </submittedName>
</protein>
<dbReference type="Proteomes" id="UP001432062">
    <property type="component" value="Chromosome"/>
</dbReference>
<organism evidence="1 2">
    <name type="scientific">Nocardia vinacea</name>
    <dbReference type="NCBI Taxonomy" id="96468"/>
    <lineage>
        <taxon>Bacteria</taxon>
        <taxon>Bacillati</taxon>
        <taxon>Actinomycetota</taxon>
        <taxon>Actinomycetes</taxon>
        <taxon>Mycobacteriales</taxon>
        <taxon>Nocardiaceae</taxon>
        <taxon>Nocardia</taxon>
    </lineage>
</organism>
<dbReference type="RefSeq" id="WP_329410686.1">
    <property type="nucleotide sequence ID" value="NZ_CP109441.1"/>
</dbReference>
<dbReference type="EMBL" id="CP109441">
    <property type="protein sequence ID" value="WUV46708.1"/>
    <property type="molecule type" value="Genomic_DNA"/>
</dbReference>